<accession>A0A1R1B5Y5</accession>
<dbReference type="SUPFAM" id="SSF55874">
    <property type="entry name" value="ATPase domain of HSP90 chaperone/DNA topoisomerase II/histidine kinase"/>
    <property type="match status" value="1"/>
</dbReference>
<evidence type="ECO:0000313" key="14">
    <source>
        <dbReference type="Proteomes" id="UP000187074"/>
    </source>
</evidence>
<comment type="caution">
    <text evidence="13">The sequence shown here is derived from an EMBL/GenBank/DDBJ whole genome shotgun (WGS) entry which is preliminary data.</text>
</comment>
<keyword evidence="11" id="KW-0472">Membrane</keyword>
<keyword evidence="5" id="KW-0808">Transferase</keyword>
<dbReference type="STRING" id="1401.BK123_07105"/>
<dbReference type="InterPro" id="IPR005467">
    <property type="entry name" value="His_kinase_dom"/>
</dbReference>
<keyword evidence="8" id="KW-0067">ATP-binding</keyword>
<keyword evidence="4" id="KW-0597">Phosphoprotein</keyword>
<dbReference type="PANTHER" id="PTHR45453">
    <property type="entry name" value="PHOSPHATE REGULON SENSOR PROTEIN PHOR"/>
    <property type="match status" value="1"/>
</dbReference>
<protein>
    <recommendedName>
        <fullName evidence="3">histidine kinase</fullName>
        <ecNumber evidence="3">2.7.13.3</ecNumber>
    </recommendedName>
</protein>
<dbReference type="GO" id="GO:0005886">
    <property type="term" value="C:plasma membrane"/>
    <property type="evidence" value="ECO:0007669"/>
    <property type="project" value="TreeGrafter"/>
</dbReference>
<dbReference type="SUPFAM" id="SSF47384">
    <property type="entry name" value="Homodimeric domain of signal transducing histidine kinase"/>
    <property type="match status" value="1"/>
</dbReference>
<evidence type="ECO:0000256" key="3">
    <source>
        <dbReference type="ARBA" id="ARBA00012438"/>
    </source>
</evidence>
<dbReference type="Pfam" id="PF00512">
    <property type="entry name" value="HisKA"/>
    <property type="match status" value="1"/>
</dbReference>
<dbReference type="GO" id="GO:0004721">
    <property type="term" value="F:phosphoprotein phosphatase activity"/>
    <property type="evidence" value="ECO:0007669"/>
    <property type="project" value="TreeGrafter"/>
</dbReference>
<dbReference type="Gene3D" id="1.10.287.130">
    <property type="match status" value="1"/>
</dbReference>
<dbReference type="InterPro" id="IPR003594">
    <property type="entry name" value="HATPase_dom"/>
</dbReference>
<reference evidence="13 14" key="1">
    <citation type="submission" date="2016-11" db="EMBL/GenBank/DDBJ databases">
        <title>Paenibacillus species isolates.</title>
        <authorList>
            <person name="Beno S.M."/>
        </authorList>
    </citation>
    <scope>NUCLEOTIDE SEQUENCE [LARGE SCALE GENOMIC DNA]</scope>
    <source>
        <strain evidence="13 14">FSL F4-0100</strain>
    </source>
</reference>
<dbReference type="SMART" id="SM00388">
    <property type="entry name" value="HisKA"/>
    <property type="match status" value="1"/>
</dbReference>
<comment type="catalytic activity">
    <reaction evidence="1">
        <text>ATP + protein L-histidine = ADP + protein N-phospho-L-histidine.</text>
        <dbReference type="EC" id="2.7.13.3"/>
    </reaction>
</comment>
<dbReference type="SMART" id="SM00387">
    <property type="entry name" value="HATPase_c"/>
    <property type="match status" value="1"/>
</dbReference>
<dbReference type="InterPro" id="IPR036890">
    <property type="entry name" value="HATPase_C_sf"/>
</dbReference>
<comment type="subcellular location">
    <subcellularLocation>
        <location evidence="2">Membrane</location>
    </subcellularLocation>
</comment>
<evidence type="ECO:0000313" key="13">
    <source>
        <dbReference type="EMBL" id="OME94859.1"/>
    </source>
</evidence>
<keyword evidence="11" id="KW-1133">Transmembrane helix</keyword>
<evidence type="ECO:0000256" key="4">
    <source>
        <dbReference type="ARBA" id="ARBA00022553"/>
    </source>
</evidence>
<dbReference type="EMBL" id="MRTF01000002">
    <property type="protein sequence ID" value="OME94859.1"/>
    <property type="molecule type" value="Genomic_DNA"/>
</dbReference>
<name>A0A1R1B5Y5_PAELA</name>
<dbReference type="InterPro" id="IPR003661">
    <property type="entry name" value="HisK_dim/P_dom"/>
</dbReference>
<proteinExistence type="predicted"/>
<dbReference type="CDD" id="cd00075">
    <property type="entry name" value="HATPase"/>
    <property type="match status" value="1"/>
</dbReference>
<keyword evidence="6" id="KW-0547">Nucleotide-binding</keyword>
<keyword evidence="11" id="KW-0812">Transmembrane</keyword>
<dbReference type="GO" id="GO:0016036">
    <property type="term" value="P:cellular response to phosphate starvation"/>
    <property type="evidence" value="ECO:0007669"/>
    <property type="project" value="TreeGrafter"/>
</dbReference>
<dbReference type="PRINTS" id="PR01780">
    <property type="entry name" value="LANTIREGPROT"/>
</dbReference>
<feature type="coiled-coil region" evidence="10">
    <location>
        <begin position="70"/>
        <end position="97"/>
    </location>
</feature>
<dbReference type="PANTHER" id="PTHR45453:SF1">
    <property type="entry name" value="PHOSPHATE REGULON SENSOR PROTEIN PHOR"/>
    <property type="match status" value="1"/>
</dbReference>
<evidence type="ECO:0000256" key="6">
    <source>
        <dbReference type="ARBA" id="ARBA00022741"/>
    </source>
</evidence>
<dbReference type="PROSITE" id="PS50109">
    <property type="entry name" value="HIS_KIN"/>
    <property type="match status" value="1"/>
</dbReference>
<evidence type="ECO:0000256" key="2">
    <source>
        <dbReference type="ARBA" id="ARBA00004370"/>
    </source>
</evidence>
<dbReference type="InterPro" id="IPR036097">
    <property type="entry name" value="HisK_dim/P_sf"/>
</dbReference>
<dbReference type="InterPro" id="IPR050351">
    <property type="entry name" value="BphY/WalK/GraS-like"/>
</dbReference>
<dbReference type="InterPro" id="IPR008358">
    <property type="entry name" value="Sig_transdc_His_kin/Pase_MprB"/>
</dbReference>
<evidence type="ECO:0000256" key="11">
    <source>
        <dbReference type="SAM" id="Phobius"/>
    </source>
</evidence>
<evidence type="ECO:0000256" key="8">
    <source>
        <dbReference type="ARBA" id="ARBA00022840"/>
    </source>
</evidence>
<evidence type="ECO:0000259" key="12">
    <source>
        <dbReference type="PROSITE" id="PS50109"/>
    </source>
</evidence>
<evidence type="ECO:0000256" key="1">
    <source>
        <dbReference type="ARBA" id="ARBA00000085"/>
    </source>
</evidence>
<feature type="domain" description="Histidine kinase" evidence="12">
    <location>
        <begin position="97"/>
        <end position="293"/>
    </location>
</feature>
<sequence>MKDERGGRVLLIITLILATVVALLLARLLLLRRELGRMTEQLCRYNKRTTGKKINLTLFDRRLEALAVQINRQSDLIVDAEALRRRTENELRQAIANISHDIRTPLTSIMGFIQLLEAESITPEEKLEYVTIVKNRTRRLQALLNDFFELSLIESSDYRLKTERIGMTTLLTDTLVGFYDRFNERDITPEIRLPKEEVAVYADESAVRRVLENLLANTVEHATGLVFIRFEKLHKTADFTIVNEAKGLSESDVRFLFDRFYTVDRTRSAQGSGLGLSIAKSLMDKMNGSLTAELHGGNLTMTCRWKLRSTDR</sequence>
<keyword evidence="10" id="KW-0175">Coiled coil</keyword>
<dbReference type="AlphaFoldDB" id="A0A1R1B5Y5"/>
<evidence type="ECO:0000256" key="7">
    <source>
        <dbReference type="ARBA" id="ARBA00022777"/>
    </source>
</evidence>
<keyword evidence="9" id="KW-0902">Two-component regulatory system</keyword>
<organism evidence="13 14">
    <name type="scientific">Paenibacillus lautus</name>
    <name type="common">Bacillus lautus</name>
    <dbReference type="NCBI Taxonomy" id="1401"/>
    <lineage>
        <taxon>Bacteria</taxon>
        <taxon>Bacillati</taxon>
        <taxon>Bacillota</taxon>
        <taxon>Bacilli</taxon>
        <taxon>Bacillales</taxon>
        <taxon>Paenibacillaceae</taxon>
        <taxon>Paenibacillus</taxon>
    </lineage>
</organism>
<dbReference type="GO" id="GO:0005524">
    <property type="term" value="F:ATP binding"/>
    <property type="evidence" value="ECO:0007669"/>
    <property type="project" value="UniProtKB-KW"/>
</dbReference>
<gene>
    <name evidence="13" type="ORF">BK123_07105</name>
</gene>
<dbReference type="Proteomes" id="UP000187074">
    <property type="component" value="Unassembled WGS sequence"/>
</dbReference>
<dbReference type="CDD" id="cd00082">
    <property type="entry name" value="HisKA"/>
    <property type="match status" value="1"/>
</dbReference>
<dbReference type="GO" id="GO:0000155">
    <property type="term" value="F:phosphorelay sensor kinase activity"/>
    <property type="evidence" value="ECO:0007669"/>
    <property type="project" value="InterPro"/>
</dbReference>
<evidence type="ECO:0000256" key="10">
    <source>
        <dbReference type="SAM" id="Coils"/>
    </source>
</evidence>
<keyword evidence="7 13" id="KW-0418">Kinase</keyword>
<dbReference type="EC" id="2.7.13.3" evidence="3"/>
<dbReference type="Pfam" id="PF02518">
    <property type="entry name" value="HATPase_c"/>
    <property type="match status" value="1"/>
</dbReference>
<evidence type="ECO:0000256" key="9">
    <source>
        <dbReference type="ARBA" id="ARBA00023012"/>
    </source>
</evidence>
<feature type="transmembrane region" description="Helical" evidence="11">
    <location>
        <begin position="6"/>
        <end position="30"/>
    </location>
</feature>
<dbReference type="Gene3D" id="3.30.565.10">
    <property type="entry name" value="Histidine kinase-like ATPase, C-terminal domain"/>
    <property type="match status" value="1"/>
</dbReference>
<evidence type="ECO:0000256" key="5">
    <source>
        <dbReference type="ARBA" id="ARBA00022679"/>
    </source>
</evidence>